<dbReference type="InParanoid" id="A0A165MJR3"/>
<dbReference type="EMBL" id="KV425910">
    <property type="protein sequence ID" value="KZV99367.1"/>
    <property type="molecule type" value="Genomic_DNA"/>
</dbReference>
<dbReference type="Proteomes" id="UP000077266">
    <property type="component" value="Unassembled WGS sequence"/>
</dbReference>
<proteinExistence type="predicted"/>
<feature type="non-terminal residue" evidence="2">
    <location>
        <position position="328"/>
    </location>
</feature>
<organism evidence="2 3">
    <name type="scientific">Exidia glandulosa HHB12029</name>
    <dbReference type="NCBI Taxonomy" id="1314781"/>
    <lineage>
        <taxon>Eukaryota</taxon>
        <taxon>Fungi</taxon>
        <taxon>Dikarya</taxon>
        <taxon>Basidiomycota</taxon>
        <taxon>Agaricomycotina</taxon>
        <taxon>Agaricomycetes</taxon>
        <taxon>Auriculariales</taxon>
        <taxon>Exidiaceae</taxon>
        <taxon>Exidia</taxon>
    </lineage>
</organism>
<protein>
    <submittedName>
        <fullName evidence="2">Uncharacterized protein</fullName>
    </submittedName>
</protein>
<keyword evidence="3" id="KW-1185">Reference proteome</keyword>
<reference evidence="2 3" key="1">
    <citation type="journal article" date="2016" name="Mol. Biol. Evol.">
        <title>Comparative Genomics of Early-Diverging Mushroom-Forming Fungi Provides Insights into the Origins of Lignocellulose Decay Capabilities.</title>
        <authorList>
            <person name="Nagy L.G."/>
            <person name="Riley R."/>
            <person name="Tritt A."/>
            <person name="Adam C."/>
            <person name="Daum C."/>
            <person name="Floudas D."/>
            <person name="Sun H."/>
            <person name="Yadav J.S."/>
            <person name="Pangilinan J."/>
            <person name="Larsson K.H."/>
            <person name="Matsuura K."/>
            <person name="Barry K."/>
            <person name="Labutti K."/>
            <person name="Kuo R."/>
            <person name="Ohm R.A."/>
            <person name="Bhattacharya S.S."/>
            <person name="Shirouzu T."/>
            <person name="Yoshinaga Y."/>
            <person name="Martin F.M."/>
            <person name="Grigoriev I.V."/>
            <person name="Hibbett D.S."/>
        </authorList>
    </citation>
    <scope>NUCLEOTIDE SEQUENCE [LARGE SCALE GENOMIC DNA]</scope>
    <source>
        <strain evidence="2 3">HHB12029</strain>
    </source>
</reference>
<evidence type="ECO:0000313" key="3">
    <source>
        <dbReference type="Proteomes" id="UP000077266"/>
    </source>
</evidence>
<evidence type="ECO:0000256" key="1">
    <source>
        <dbReference type="SAM" id="MobiDB-lite"/>
    </source>
</evidence>
<gene>
    <name evidence="2" type="ORF">EXIGLDRAFT_725322</name>
</gene>
<name>A0A165MJR3_EXIGL</name>
<feature type="compositionally biased region" description="Low complexity" evidence="1">
    <location>
        <begin position="140"/>
        <end position="155"/>
    </location>
</feature>
<feature type="region of interest" description="Disordered" evidence="1">
    <location>
        <begin position="213"/>
        <end position="328"/>
    </location>
</feature>
<feature type="region of interest" description="Disordered" evidence="1">
    <location>
        <begin position="130"/>
        <end position="170"/>
    </location>
</feature>
<accession>A0A165MJR3</accession>
<sequence>MAVYNAAKEVGTVAGKISGAMTEGWKNRATPPIIKDIIDEWDAVRRLSESLRNHPLAQSHADLRSALQELDARIKHISGQVDRTIQESESTNIMVYRWTIWGPAKRAQILVEHLVRLKVKLTQRSAQMESMAADARDAESAAASAASTPSRSSTASGGGGGGSSSSGASGSVQTIMNAITGIPLPADQPLPSRLVRDSDTASVFSFVEIDKDDATVPGTGAPAGDTQAKPAPTPPTTLRPLSEATAQQGQINHHPGFPSKAPDNSPETAEAETIALVDLPQRHGKDEEPEPGPSQHCTALPAGEYDPLQALSEEPTTSETEGKETSNT</sequence>
<dbReference type="AlphaFoldDB" id="A0A165MJR3"/>
<evidence type="ECO:0000313" key="2">
    <source>
        <dbReference type="EMBL" id="KZV99367.1"/>
    </source>
</evidence>